<evidence type="ECO:0008006" key="3">
    <source>
        <dbReference type="Google" id="ProtNLM"/>
    </source>
</evidence>
<evidence type="ECO:0000313" key="2">
    <source>
        <dbReference type="Proteomes" id="UP001347796"/>
    </source>
</evidence>
<dbReference type="InterPro" id="IPR029168">
    <property type="entry name" value="REC114L"/>
</dbReference>
<name>A0AAN8J0P9_PATCE</name>
<dbReference type="EMBL" id="JAZGQO010000018">
    <property type="protein sequence ID" value="KAK6167778.1"/>
    <property type="molecule type" value="Genomic_DNA"/>
</dbReference>
<dbReference type="AlphaFoldDB" id="A0AAN8J0P9"/>
<gene>
    <name evidence="1" type="ORF">SNE40_021729</name>
</gene>
<proteinExistence type="predicted"/>
<organism evidence="1 2">
    <name type="scientific">Patella caerulea</name>
    <name type="common">Rayed Mediterranean limpet</name>
    <dbReference type="NCBI Taxonomy" id="87958"/>
    <lineage>
        <taxon>Eukaryota</taxon>
        <taxon>Metazoa</taxon>
        <taxon>Spiralia</taxon>
        <taxon>Lophotrochozoa</taxon>
        <taxon>Mollusca</taxon>
        <taxon>Gastropoda</taxon>
        <taxon>Patellogastropoda</taxon>
        <taxon>Patelloidea</taxon>
        <taxon>Patellidae</taxon>
        <taxon>Patella</taxon>
    </lineage>
</organism>
<dbReference type="Proteomes" id="UP001347796">
    <property type="component" value="Unassembled WGS sequence"/>
</dbReference>
<keyword evidence="2" id="KW-1185">Reference proteome</keyword>
<sequence>MSSVWKLERYSRYVTEKNHGRGGWEVYESEKAELNLTLTECSFLVICHGTTVVESHSLVTSRAWMRGLVIGDSMMFLYKVKGNTRKFKIKFKNVNTDTGNNLCSQCTEKLSKYFPIKINSQPTTSQSQEAKQDPNDEQVEGEAVVETLKGEITLSKMAEVLSGKLKANLPKAYEEHKYPTEETGLLLRLCLTDPSFPAFVEHVEKELKDIINESEPI</sequence>
<dbReference type="PANTHER" id="PTHR34921">
    <property type="entry name" value="MEIOTIC RECOMBINATION PROTEIN REC114"/>
    <property type="match status" value="1"/>
</dbReference>
<dbReference type="PANTHER" id="PTHR34921:SF1">
    <property type="entry name" value="MEIOTIC RECOMBINATION PROTEIN REC114"/>
    <property type="match status" value="1"/>
</dbReference>
<protein>
    <recommendedName>
        <fullName evidence="3">Meiotic recombination protein REC114</fullName>
    </recommendedName>
</protein>
<comment type="caution">
    <text evidence="1">The sequence shown here is derived from an EMBL/GenBank/DDBJ whole genome shotgun (WGS) entry which is preliminary data.</text>
</comment>
<evidence type="ECO:0000313" key="1">
    <source>
        <dbReference type="EMBL" id="KAK6167778.1"/>
    </source>
</evidence>
<reference evidence="1 2" key="1">
    <citation type="submission" date="2024-01" db="EMBL/GenBank/DDBJ databases">
        <title>The genome of the rayed Mediterranean limpet Patella caerulea (Linnaeus, 1758).</title>
        <authorList>
            <person name="Anh-Thu Weber A."/>
            <person name="Halstead-Nussloch G."/>
        </authorList>
    </citation>
    <scope>NUCLEOTIDE SEQUENCE [LARGE SCALE GENOMIC DNA]</scope>
    <source>
        <strain evidence="1">AATW-2023a</strain>
        <tissue evidence="1">Whole specimen</tissue>
    </source>
</reference>
<dbReference type="Pfam" id="PF15165">
    <property type="entry name" value="REC114-like"/>
    <property type="match status" value="1"/>
</dbReference>
<accession>A0AAN8J0P9</accession>